<dbReference type="Pfam" id="PF00096">
    <property type="entry name" value="zf-C2H2"/>
    <property type="match status" value="1"/>
</dbReference>
<dbReference type="EMBL" id="JARPUR010000004">
    <property type="protein sequence ID" value="KAK4878586.1"/>
    <property type="molecule type" value="Genomic_DNA"/>
</dbReference>
<keyword evidence="4 6" id="KW-1015">Disulfide bond</keyword>
<dbReference type="PROSITE" id="PS50060">
    <property type="entry name" value="MAM_2"/>
    <property type="match status" value="1"/>
</dbReference>
<dbReference type="InterPro" id="IPR000436">
    <property type="entry name" value="Sushi_SCR_CCP_dom"/>
</dbReference>
<evidence type="ECO:0000313" key="11">
    <source>
        <dbReference type="Proteomes" id="UP001353858"/>
    </source>
</evidence>
<dbReference type="CDD" id="cd00033">
    <property type="entry name" value="CCP"/>
    <property type="match status" value="2"/>
</dbReference>
<dbReference type="SUPFAM" id="SSF57535">
    <property type="entry name" value="Complement control module/SCR domain"/>
    <property type="match status" value="2"/>
</dbReference>
<keyword evidence="2 5" id="KW-0863">Zinc-finger</keyword>
<gene>
    <name evidence="10" type="ORF">RN001_011092</name>
</gene>
<dbReference type="InterPro" id="IPR000998">
    <property type="entry name" value="MAM_dom"/>
</dbReference>
<dbReference type="Pfam" id="PF00629">
    <property type="entry name" value="MAM"/>
    <property type="match status" value="1"/>
</dbReference>
<protein>
    <submittedName>
        <fullName evidence="10">Uncharacterized protein</fullName>
    </submittedName>
</protein>
<evidence type="ECO:0000256" key="2">
    <source>
        <dbReference type="ARBA" id="ARBA00022771"/>
    </source>
</evidence>
<dbReference type="Proteomes" id="UP001353858">
    <property type="component" value="Unassembled WGS sequence"/>
</dbReference>
<evidence type="ECO:0000256" key="4">
    <source>
        <dbReference type="ARBA" id="ARBA00023157"/>
    </source>
</evidence>
<organism evidence="10 11">
    <name type="scientific">Aquatica leii</name>
    <dbReference type="NCBI Taxonomy" id="1421715"/>
    <lineage>
        <taxon>Eukaryota</taxon>
        <taxon>Metazoa</taxon>
        <taxon>Ecdysozoa</taxon>
        <taxon>Arthropoda</taxon>
        <taxon>Hexapoda</taxon>
        <taxon>Insecta</taxon>
        <taxon>Pterygota</taxon>
        <taxon>Neoptera</taxon>
        <taxon>Endopterygota</taxon>
        <taxon>Coleoptera</taxon>
        <taxon>Polyphaga</taxon>
        <taxon>Elateriformia</taxon>
        <taxon>Elateroidea</taxon>
        <taxon>Lampyridae</taxon>
        <taxon>Luciolinae</taxon>
        <taxon>Aquatica</taxon>
    </lineage>
</organism>
<dbReference type="InterPro" id="IPR035976">
    <property type="entry name" value="Sushi/SCR/CCP_sf"/>
</dbReference>
<dbReference type="Gene3D" id="2.10.70.10">
    <property type="entry name" value="Complement Module, domain 1"/>
    <property type="match status" value="2"/>
</dbReference>
<dbReference type="PROSITE" id="PS50923">
    <property type="entry name" value="SUSHI"/>
    <property type="match status" value="1"/>
</dbReference>
<dbReference type="SUPFAM" id="SSF49899">
    <property type="entry name" value="Concanavalin A-like lectins/glucanases"/>
    <property type="match status" value="1"/>
</dbReference>
<dbReference type="Gene3D" id="2.60.120.200">
    <property type="match status" value="1"/>
</dbReference>
<comment type="caution">
    <text evidence="10">The sequence shown here is derived from an EMBL/GenBank/DDBJ whole genome shotgun (WGS) entry which is preliminary data.</text>
</comment>
<evidence type="ECO:0000259" key="9">
    <source>
        <dbReference type="PROSITE" id="PS50923"/>
    </source>
</evidence>
<dbReference type="PANTHER" id="PTHR23282">
    <property type="entry name" value="APICAL ENDOSOMAL GLYCOPROTEIN PRECURSOR"/>
    <property type="match status" value="1"/>
</dbReference>
<dbReference type="InterPro" id="IPR013087">
    <property type="entry name" value="Znf_C2H2_type"/>
</dbReference>
<dbReference type="InterPro" id="IPR051560">
    <property type="entry name" value="MAM_domain-containing"/>
</dbReference>
<keyword evidence="6" id="KW-0768">Sushi</keyword>
<accession>A0AAN7PAV9</accession>
<dbReference type="GO" id="GO:0016020">
    <property type="term" value="C:membrane"/>
    <property type="evidence" value="ECO:0007669"/>
    <property type="project" value="InterPro"/>
</dbReference>
<comment type="caution">
    <text evidence="6">Lacks conserved residue(s) required for the propagation of feature annotation.</text>
</comment>
<evidence type="ECO:0000256" key="5">
    <source>
        <dbReference type="PROSITE-ProRule" id="PRU00042"/>
    </source>
</evidence>
<evidence type="ECO:0000256" key="1">
    <source>
        <dbReference type="ARBA" id="ARBA00022723"/>
    </source>
</evidence>
<dbReference type="InterPro" id="IPR036236">
    <property type="entry name" value="Znf_C2H2_sf"/>
</dbReference>
<name>A0AAN7PAV9_9COLE</name>
<evidence type="ECO:0000313" key="10">
    <source>
        <dbReference type="EMBL" id="KAK4878586.1"/>
    </source>
</evidence>
<feature type="domain" description="MAM" evidence="7">
    <location>
        <begin position="250"/>
        <end position="420"/>
    </location>
</feature>
<evidence type="ECO:0000256" key="3">
    <source>
        <dbReference type="ARBA" id="ARBA00022833"/>
    </source>
</evidence>
<feature type="disulfide bond" evidence="6">
    <location>
        <begin position="185"/>
        <end position="228"/>
    </location>
</feature>
<dbReference type="InterPro" id="IPR013320">
    <property type="entry name" value="ConA-like_dom_sf"/>
</dbReference>
<feature type="domain" description="C2H2-type" evidence="8">
    <location>
        <begin position="56"/>
        <end position="83"/>
    </location>
</feature>
<feature type="domain" description="Sushi" evidence="9">
    <location>
        <begin position="183"/>
        <end position="242"/>
    </location>
</feature>
<reference evidence="11" key="1">
    <citation type="submission" date="2023-01" db="EMBL/GenBank/DDBJ databases">
        <title>Key to firefly adult light organ development and bioluminescence: homeobox transcription factors regulate luciferase expression and transportation to peroxisome.</title>
        <authorList>
            <person name="Fu X."/>
        </authorList>
    </citation>
    <scope>NUCLEOTIDE SEQUENCE [LARGE SCALE GENOMIC DNA]</scope>
</reference>
<dbReference type="FunFam" id="3.30.160.60:FF:000446">
    <property type="entry name" value="Zinc finger protein"/>
    <property type="match status" value="1"/>
</dbReference>
<evidence type="ECO:0000256" key="6">
    <source>
        <dbReference type="PROSITE-ProRule" id="PRU00302"/>
    </source>
</evidence>
<dbReference type="PANTHER" id="PTHR23282:SF101">
    <property type="entry name" value="MAM DOMAIN-CONTAINING PROTEIN"/>
    <property type="match status" value="1"/>
</dbReference>
<dbReference type="AlphaFoldDB" id="A0AAN7PAV9"/>
<dbReference type="SUPFAM" id="SSF57667">
    <property type="entry name" value="beta-beta-alpha zinc fingers"/>
    <property type="match status" value="2"/>
</dbReference>
<dbReference type="Gene3D" id="3.30.160.60">
    <property type="entry name" value="Classic Zinc Finger"/>
    <property type="match status" value="3"/>
</dbReference>
<dbReference type="CDD" id="cd06263">
    <property type="entry name" value="MAM"/>
    <property type="match status" value="1"/>
</dbReference>
<feature type="domain" description="C2H2-type" evidence="8">
    <location>
        <begin position="112"/>
        <end position="148"/>
    </location>
</feature>
<dbReference type="PROSITE" id="PS50157">
    <property type="entry name" value="ZINC_FINGER_C2H2_2"/>
    <property type="match status" value="3"/>
</dbReference>
<proteinExistence type="predicted"/>
<dbReference type="SMART" id="SM00137">
    <property type="entry name" value="MAM"/>
    <property type="match status" value="1"/>
</dbReference>
<dbReference type="SMART" id="SM00032">
    <property type="entry name" value="CCP"/>
    <property type="match status" value="2"/>
</dbReference>
<feature type="domain" description="C2H2-type" evidence="8">
    <location>
        <begin position="84"/>
        <end position="111"/>
    </location>
</feature>
<keyword evidence="3" id="KW-0862">Zinc</keyword>
<keyword evidence="11" id="KW-1185">Reference proteome</keyword>
<dbReference type="GO" id="GO:0005634">
    <property type="term" value="C:nucleus"/>
    <property type="evidence" value="ECO:0007669"/>
    <property type="project" value="UniProtKB-ARBA"/>
</dbReference>
<dbReference type="GO" id="GO:0008270">
    <property type="term" value="F:zinc ion binding"/>
    <property type="evidence" value="ECO:0007669"/>
    <property type="project" value="UniProtKB-KW"/>
</dbReference>
<evidence type="ECO:0000259" key="8">
    <source>
        <dbReference type="PROSITE" id="PS50157"/>
    </source>
</evidence>
<keyword evidence="1" id="KW-0479">Metal-binding</keyword>
<dbReference type="PROSITE" id="PS00028">
    <property type="entry name" value="ZINC_FINGER_C2H2_1"/>
    <property type="match status" value="2"/>
</dbReference>
<dbReference type="SMART" id="SM00355">
    <property type="entry name" value="ZnF_C2H2"/>
    <property type="match status" value="3"/>
</dbReference>
<dbReference type="Pfam" id="PF00084">
    <property type="entry name" value="Sushi"/>
    <property type="match status" value="2"/>
</dbReference>
<sequence length="431" mass="50081">MNQTIKTEDGVDYEQESTIFDDTMFYDEIKIEEEFRSDDYLMQESTKEKASKNNNFKCELCKMVFRWKCRLAQHLLTHSDLRPFKCMSCSKTFKVERNLKTHLKLHSGKRPFKCSLCKKDYTLSSHLKRHLKFNPCPELQLQHGKARPRTRNRSVSFSCNSGYILAGEHFMKCENGIWVGTLPKCVQPTCVKVYDPPNVLMYPTHLGSVLNFYCKPGFTLQGNETIYCVDNKWDNNIPTCIVETPKSPSLSCDFESVDLCGWHHDFGNYFEWTQKNFKTDDNYPETGPSYDHTKGVNNDGHYLFIESSWRYENDISRLLSPIYNKMNDGNVCFEFYYHMYGKTTGQLRVYLKKLSESSNLDPKKAFFWKSGNQGNVWLHSLHNLGKIDESFQIVIDGVNGKSHYSDIAIDDVRIIPNCTHTNSRGTTKKPL</sequence>
<evidence type="ECO:0000259" key="7">
    <source>
        <dbReference type="PROSITE" id="PS50060"/>
    </source>
</evidence>